<name>A0A8J3MQ06_9CHLR</name>
<keyword evidence="2" id="KW-1185">Reference proteome</keyword>
<comment type="caution">
    <text evidence="1">The sequence shown here is derived from an EMBL/GenBank/DDBJ whole genome shotgun (WGS) entry which is preliminary data.</text>
</comment>
<dbReference type="AlphaFoldDB" id="A0A8J3MQ06"/>
<accession>A0A8J3MQ06</accession>
<gene>
    <name evidence="1" type="ORF">KSX_02810</name>
</gene>
<reference evidence="1" key="1">
    <citation type="submission" date="2020-10" db="EMBL/GenBank/DDBJ databases">
        <title>Taxonomic study of unclassified bacteria belonging to the class Ktedonobacteria.</title>
        <authorList>
            <person name="Yabe S."/>
            <person name="Wang C.M."/>
            <person name="Zheng Y."/>
            <person name="Sakai Y."/>
            <person name="Cavaletti L."/>
            <person name="Monciardini P."/>
            <person name="Donadio S."/>
        </authorList>
    </citation>
    <scope>NUCLEOTIDE SEQUENCE</scope>
    <source>
        <strain evidence="1">SOSP1-1</strain>
    </source>
</reference>
<dbReference type="Proteomes" id="UP000612362">
    <property type="component" value="Unassembled WGS sequence"/>
</dbReference>
<sequence>MHTTTNEGLIVTASKGSQIYPISLKMTDDDLVAVLKLFREPSRSEWNNPIKPQAE</sequence>
<dbReference type="EMBL" id="BNJF01000001">
    <property type="protein sequence ID" value="GHO42118.1"/>
    <property type="molecule type" value="Genomic_DNA"/>
</dbReference>
<evidence type="ECO:0000313" key="2">
    <source>
        <dbReference type="Proteomes" id="UP000612362"/>
    </source>
</evidence>
<protein>
    <submittedName>
        <fullName evidence="1">Uncharacterized protein</fullName>
    </submittedName>
</protein>
<organism evidence="1 2">
    <name type="scientific">Ktedonospora formicarum</name>
    <dbReference type="NCBI Taxonomy" id="2778364"/>
    <lineage>
        <taxon>Bacteria</taxon>
        <taxon>Bacillati</taxon>
        <taxon>Chloroflexota</taxon>
        <taxon>Ktedonobacteria</taxon>
        <taxon>Ktedonobacterales</taxon>
        <taxon>Ktedonobacteraceae</taxon>
        <taxon>Ktedonospora</taxon>
    </lineage>
</organism>
<evidence type="ECO:0000313" key="1">
    <source>
        <dbReference type="EMBL" id="GHO42118.1"/>
    </source>
</evidence>
<proteinExistence type="predicted"/>